<name>B6ADX8_CRYMR</name>
<keyword evidence="1" id="KW-0472">Membrane</keyword>
<keyword evidence="1" id="KW-1133">Transmembrane helix</keyword>
<dbReference type="AlphaFoldDB" id="B6ADX8"/>
<gene>
    <name evidence="2" type="ORF">CMU_009110</name>
</gene>
<dbReference type="OrthoDB" id="5977743at2759"/>
<sequence>MNLDTARFAVLVYLILITIVYGLEIVLSSFYAFVIGSLTLLSNNMNNFLEYTQNFELSWKLQYTLLSNYPWVYLACITCCLSAIIKLIFALFHCSILVLYRQTTYKYFRRMRSFS</sequence>
<evidence type="ECO:0000313" key="3">
    <source>
        <dbReference type="Proteomes" id="UP000001460"/>
    </source>
</evidence>
<dbReference type="GeneID" id="6995955"/>
<dbReference type="Proteomes" id="UP000001460">
    <property type="component" value="Unassembled WGS sequence"/>
</dbReference>
<dbReference type="RefSeq" id="XP_002140768.1">
    <property type="nucleotide sequence ID" value="XM_002140732.1"/>
</dbReference>
<dbReference type="VEuPathDB" id="CryptoDB:CMU_009110"/>
<evidence type="ECO:0000313" key="2">
    <source>
        <dbReference type="EMBL" id="EEA06419.1"/>
    </source>
</evidence>
<proteinExistence type="predicted"/>
<feature type="transmembrane region" description="Helical" evidence="1">
    <location>
        <begin position="12"/>
        <end position="41"/>
    </location>
</feature>
<reference evidence="2" key="1">
    <citation type="submission" date="2008-06" db="EMBL/GenBank/DDBJ databases">
        <authorList>
            <person name="Lorenzi H."/>
            <person name="Inman J."/>
            <person name="Miller J."/>
            <person name="Schobel S."/>
            <person name="Amedeo P."/>
            <person name="Caler E.V."/>
            <person name="da Silva J."/>
        </authorList>
    </citation>
    <scope>NUCLEOTIDE SEQUENCE [LARGE SCALE GENOMIC DNA]</scope>
    <source>
        <strain evidence="2">RN66</strain>
    </source>
</reference>
<organism evidence="2 3">
    <name type="scientific">Cryptosporidium muris (strain RN66)</name>
    <dbReference type="NCBI Taxonomy" id="441375"/>
    <lineage>
        <taxon>Eukaryota</taxon>
        <taxon>Sar</taxon>
        <taxon>Alveolata</taxon>
        <taxon>Apicomplexa</taxon>
        <taxon>Conoidasida</taxon>
        <taxon>Coccidia</taxon>
        <taxon>Eucoccidiorida</taxon>
        <taxon>Eimeriorina</taxon>
        <taxon>Cryptosporidiidae</taxon>
        <taxon>Cryptosporidium</taxon>
    </lineage>
</organism>
<protein>
    <submittedName>
        <fullName evidence="2">Uncharacterized protein</fullName>
    </submittedName>
</protein>
<accession>B6ADX8</accession>
<keyword evidence="3" id="KW-1185">Reference proteome</keyword>
<keyword evidence="1" id="KW-0812">Transmembrane</keyword>
<evidence type="ECO:0000256" key="1">
    <source>
        <dbReference type="SAM" id="Phobius"/>
    </source>
</evidence>
<feature type="transmembrane region" description="Helical" evidence="1">
    <location>
        <begin position="71"/>
        <end position="100"/>
    </location>
</feature>
<dbReference type="EMBL" id="DS989729">
    <property type="protein sequence ID" value="EEA06419.1"/>
    <property type="molecule type" value="Genomic_DNA"/>
</dbReference>